<evidence type="ECO:0000313" key="3">
    <source>
        <dbReference type="Proteomes" id="UP000023762"/>
    </source>
</evidence>
<dbReference type="KEGG" id="ehh:EHF_0630"/>
<proteinExistence type="predicted"/>
<keyword evidence="3" id="KW-1185">Reference proteome</keyword>
<feature type="transmembrane region" description="Helical" evidence="1">
    <location>
        <begin position="6"/>
        <end position="26"/>
    </location>
</feature>
<protein>
    <submittedName>
        <fullName evidence="2">Uncharacterized protein</fullName>
    </submittedName>
</protein>
<feature type="transmembrane region" description="Helical" evidence="1">
    <location>
        <begin position="38"/>
        <end position="60"/>
    </location>
</feature>
<keyword evidence="1" id="KW-0472">Membrane</keyword>
<reference evidence="2 3" key="1">
    <citation type="submission" date="2014-03" db="EMBL/GenBank/DDBJ databases">
        <title>Sequencing and Comparison of Genomes and Transcriptome Profiles of Human Ehrlichiosis Agents.</title>
        <authorList>
            <person name="Lin M."/>
            <person name="Daugherty S.C."/>
            <person name="Nagaraj S."/>
            <person name="Cheng Z."/>
            <person name="Xiong Q."/>
            <person name="Lin F.-Y."/>
            <person name="Sengamalay N."/>
            <person name="Ott S."/>
            <person name="Godinez A."/>
            <person name="Tallon L.J."/>
            <person name="Sadzewicz L."/>
            <person name="Fraser C.M."/>
            <person name="Dunning Hotopp J.C."/>
            <person name="Rikihisa Y."/>
        </authorList>
    </citation>
    <scope>NUCLEOTIDE SEQUENCE [LARGE SCALE GENOMIC DNA]</scope>
    <source>
        <strain evidence="2 3">HF</strain>
    </source>
</reference>
<organism evidence="2 3">
    <name type="scientific">Ehrlichia japonica</name>
    <dbReference type="NCBI Taxonomy" id="391036"/>
    <lineage>
        <taxon>Bacteria</taxon>
        <taxon>Pseudomonadati</taxon>
        <taxon>Pseudomonadota</taxon>
        <taxon>Alphaproteobacteria</taxon>
        <taxon>Rickettsiales</taxon>
        <taxon>Anaplasmataceae</taxon>
        <taxon>Ehrlichia</taxon>
    </lineage>
</organism>
<dbReference type="OrthoDB" id="7163283at2"/>
<dbReference type="RefSeq" id="WP_044194986.1">
    <property type="nucleotide sequence ID" value="NZ_CP007474.1"/>
</dbReference>
<dbReference type="AlphaFoldDB" id="X5GKL1"/>
<dbReference type="Proteomes" id="UP000023762">
    <property type="component" value="Chromosome"/>
</dbReference>
<accession>X5GKL1</accession>
<evidence type="ECO:0000313" key="2">
    <source>
        <dbReference type="EMBL" id="AHX04681.1"/>
    </source>
</evidence>
<dbReference type="HOGENOM" id="CLU_531836_0_0_5"/>
<name>X5GKL1_9RICK</name>
<sequence length="506" mass="56775">MKKSQLLYLFVACIILIAAIVLTIFLSKIYVIPSFNIIIGVAGAALSGIILFGITCAILHCQYPTTIHDVLPFVKKNEQVMLFIPLSDDQLNKLDLESDIVEIKYDRVESGININEDKNIVLNITQKKCGLWGKRTVDVVVDSNRKCMLLEDNVYISHMNSRGIAVLVNKKMSSIGDIVHKDGFRIKYPEMKDGVLSLACSYNVICSTLKDTLDMLRYRVEDPESYDYGYSIYELILKDLLIRFPYDIPTGEKDSRTGQSNGYKLAMALLTAFSTSKVLGNSPINEELVNSVALLKSYMAESKVTSYEEFYPELFERIRYKFCQRHEKIGSYGCLHNNYYTKYGVTFKEMLISSIRGGDSVLASMLAIASCHNGRGFTKTNDFFKEILSSVGCDDLVAEANRLIADGLHRKIDLSSCEFIKWKIFGALKVILTPSNTACSLDGLIYGARRYIMRKCYSSVTTLKCVPYSLIFRSIYNPVIMTGKESEQVVGSSNIEHVGVSHAVGM</sequence>
<keyword evidence="1" id="KW-1133">Transmembrane helix</keyword>
<evidence type="ECO:0000256" key="1">
    <source>
        <dbReference type="SAM" id="Phobius"/>
    </source>
</evidence>
<gene>
    <name evidence="2" type="ORF">EHF_0630</name>
</gene>
<keyword evidence="1" id="KW-0812">Transmembrane</keyword>
<dbReference type="EMBL" id="CP007474">
    <property type="protein sequence ID" value="AHX04681.1"/>
    <property type="molecule type" value="Genomic_DNA"/>
</dbReference>